<comment type="caution">
    <text evidence="2">The sequence shown here is derived from an EMBL/GenBank/DDBJ whole genome shotgun (WGS) entry which is preliminary data.</text>
</comment>
<dbReference type="PATRIC" id="fig|1227492.4.peg.969"/>
<evidence type="ECO:0000256" key="1">
    <source>
        <dbReference type="SAM" id="MobiDB-lite"/>
    </source>
</evidence>
<feature type="compositionally biased region" description="Low complexity" evidence="1">
    <location>
        <begin position="154"/>
        <end position="171"/>
    </location>
</feature>
<feature type="region of interest" description="Disordered" evidence="1">
    <location>
        <begin position="144"/>
        <end position="179"/>
    </location>
</feature>
<dbReference type="EMBL" id="AOIN01000035">
    <property type="protein sequence ID" value="ELZ02991.1"/>
    <property type="molecule type" value="Genomic_DNA"/>
</dbReference>
<keyword evidence="3" id="KW-1185">Reference proteome</keyword>
<dbReference type="Proteomes" id="UP000011693">
    <property type="component" value="Unassembled WGS sequence"/>
</dbReference>
<feature type="region of interest" description="Disordered" evidence="1">
    <location>
        <begin position="29"/>
        <end position="82"/>
    </location>
</feature>
<reference evidence="2 3" key="1">
    <citation type="journal article" date="2014" name="PLoS Genet.">
        <title>Phylogenetically driven sequencing of extremely halophilic archaea reveals strategies for static and dynamic osmo-response.</title>
        <authorList>
            <person name="Becker E.A."/>
            <person name="Seitzer P.M."/>
            <person name="Tritt A."/>
            <person name="Larsen D."/>
            <person name="Krusor M."/>
            <person name="Yao A.I."/>
            <person name="Wu D."/>
            <person name="Madern D."/>
            <person name="Eisen J.A."/>
            <person name="Darling A.E."/>
            <person name="Facciotti M.T."/>
        </authorList>
    </citation>
    <scope>NUCLEOTIDE SEQUENCE [LARGE SCALE GENOMIC DNA]</scope>
    <source>
        <strain evidence="2 3">JCM 10990</strain>
    </source>
</reference>
<protein>
    <submittedName>
        <fullName evidence="2">Uncharacterized protein</fullName>
    </submittedName>
</protein>
<evidence type="ECO:0000313" key="3">
    <source>
        <dbReference type="Proteomes" id="UP000011693"/>
    </source>
</evidence>
<dbReference type="AlphaFoldDB" id="M0AWF9"/>
<dbReference type="RefSeq" id="WP_006166367.1">
    <property type="nucleotide sequence ID" value="NZ_AOIN01000035.1"/>
</dbReference>
<sequence length="199" mass="22111">MSVEHRSHSRARDRSVVVSFTCDSEMAAVAEAATDTDSDTDTPTHTDTDTETDATRATRTARTDTHPHPHPHPHPHLSAQASSPITARFAGTSATRPTPTRIERTRLRAQIAALQTELESRTDQQQELITQYERLLEAYQEAAEDGDGDRCEDGTTGDSTAGSGSVLKRLGTGTGNGRGRTRVIRIRRRLKQWWRQLRR</sequence>
<accession>M0AWF9</accession>
<dbReference type="OrthoDB" id="170894at2157"/>
<evidence type="ECO:0000313" key="2">
    <source>
        <dbReference type="EMBL" id="ELZ02991.1"/>
    </source>
</evidence>
<feature type="compositionally biased region" description="Basic and acidic residues" evidence="1">
    <location>
        <begin position="42"/>
        <end position="67"/>
    </location>
</feature>
<gene>
    <name evidence="2" type="ORF">C482_05021</name>
</gene>
<proteinExistence type="predicted"/>
<organism evidence="2 3">
    <name type="scientific">Natrialba chahannaoensis JCM 10990</name>
    <dbReference type="NCBI Taxonomy" id="1227492"/>
    <lineage>
        <taxon>Archaea</taxon>
        <taxon>Methanobacteriati</taxon>
        <taxon>Methanobacteriota</taxon>
        <taxon>Stenosarchaea group</taxon>
        <taxon>Halobacteria</taxon>
        <taxon>Halobacteriales</taxon>
        <taxon>Natrialbaceae</taxon>
        <taxon>Natrialba</taxon>
    </lineage>
</organism>
<name>M0AWF9_9EURY</name>